<comment type="caution">
    <text evidence="1">The sequence shown here is derived from an EMBL/GenBank/DDBJ whole genome shotgun (WGS) entry which is preliminary data.</text>
</comment>
<accession>A0A7K3UCL3</accession>
<reference evidence="1 2" key="1">
    <citation type="submission" date="2019-12" db="EMBL/GenBank/DDBJ databases">
        <title>Rhizobium genotypes associated with high levels of biological nitrogen fixation by grain legumes in a temperate-maritime cropping system.</title>
        <authorList>
            <person name="Maluk M."/>
            <person name="Francesc Ferrando Molina F."/>
            <person name="Lopez Del Egido L."/>
            <person name="Lafos M."/>
            <person name="Langarica-Fuentes A."/>
            <person name="Gebre Yohannes G."/>
            <person name="Young M.W."/>
            <person name="Martin P."/>
            <person name="Gantlett R."/>
            <person name="Kenicer G."/>
            <person name="Hawes C."/>
            <person name="Begg G.S."/>
            <person name="Quilliam R.S."/>
            <person name="Squire G.R."/>
            <person name="Poole P.S."/>
            <person name="Young P.W."/>
            <person name="Iannetta P.M."/>
            <person name="James E.K."/>
        </authorList>
    </citation>
    <scope>NUCLEOTIDE SEQUENCE [LARGE SCALE GENOMIC DNA]</scope>
    <source>
        <strain evidence="1 2">JHI366</strain>
    </source>
</reference>
<protein>
    <submittedName>
        <fullName evidence="1">Uncharacterized protein</fullName>
    </submittedName>
</protein>
<organism evidence="1 2">
    <name type="scientific">Rhizobium phaseoli</name>
    <dbReference type="NCBI Taxonomy" id="396"/>
    <lineage>
        <taxon>Bacteria</taxon>
        <taxon>Pseudomonadati</taxon>
        <taxon>Pseudomonadota</taxon>
        <taxon>Alphaproteobacteria</taxon>
        <taxon>Hyphomicrobiales</taxon>
        <taxon>Rhizobiaceae</taxon>
        <taxon>Rhizobium/Agrobacterium group</taxon>
        <taxon>Rhizobium</taxon>
    </lineage>
</organism>
<dbReference type="AlphaFoldDB" id="A0A7K3UCL3"/>
<dbReference type="RefSeq" id="WP_130823543.1">
    <property type="nucleotide sequence ID" value="NZ_WUFT01000006.1"/>
</dbReference>
<dbReference type="EMBL" id="WUFT01000006">
    <property type="protein sequence ID" value="NEJ71124.1"/>
    <property type="molecule type" value="Genomic_DNA"/>
</dbReference>
<sequence>MTVIHRFYETKVRIADDHHFLGDVDARGHPLVISHAEGLVIPICAHLNFMASRYPASTCLKHARVLSVFWDHLEKRKIDYRDVNERVLKRFLVNNATRETKILALKDDVELGITLERAEFVCDVIEKFYRTLEDELLCIPKPNSPRFNQRRTLTGAQRTAARANPATPTPENVEALKEQFLVKPNEFSGQNMYAIAALFRSAGLRECGAVGLTTAALRQSFVGESEFLPFIKRVPRELSKLATHIAGSKEIRNLVLMALGSMRERGRTILSVPVFEKRQSTFATVPIDVFSEILDLIFTSRHDFILRYGRSRPHYRAPDNVFLSTKTGQALNEKSVSNLFSAEMKRLGIPGTAHRIRATSIEDYLKGLYYLHRGMHGIAWQPDNILEWCRMYARHKSTGPLVHYINRIINIEEVLGYLPVLFDDTDLAACARALATIPAERKQDAVVGMLALMGELDLVPLEEPHAC</sequence>
<name>A0A7K3UCL3_9HYPH</name>
<dbReference type="Proteomes" id="UP000471753">
    <property type="component" value="Unassembled WGS sequence"/>
</dbReference>
<gene>
    <name evidence="1" type="ORF">GR197_11330</name>
</gene>
<proteinExistence type="predicted"/>
<evidence type="ECO:0000313" key="2">
    <source>
        <dbReference type="Proteomes" id="UP000471753"/>
    </source>
</evidence>
<evidence type="ECO:0000313" key="1">
    <source>
        <dbReference type="EMBL" id="NEJ71124.1"/>
    </source>
</evidence>